<feature type="compositionally biased region" description="Acidic residues" evidence="1">
    <location>
        <begin position="196"/>
        <end position="223"/>
    </location>
</feature>
<dbReference type="EMBL" id="GL882894">
    <property type="protein sequence ID" value="EGF76967.1"/>
    <property type="molecule type" value="Genomic_DNA"/>
</dbReference>
<dbReference type="STRING" id="684364.F4PCL4"/>
<name>F4PCL4_BATDJ</name>
<evidence type="ECO:0000256" key="1">
    <source>
        <dbReference type="SAM" id="MobiDB-lite"/>
    </source>
</evidence>
<protein>
    <recommendedName>
        <fullName evidence="4">Protein phosphatase inhibitor 2 (IPP-2)</fullName>
    </recommendedName>
</protein>
<dbReference type="Proteomes" id="UP000007241">
    <property type="component" value="Unassembled WGS sequence"/>
</dbReference>
<dbReference type="PANTHER" id="PTHR12398:SF20">
    <property type="entry name" value="PROTEIN PHOSPHATASE 1 REGULATORY INHIBITOR SUBUNIT 2"/>
    <property type="match status" value="1"/>
</dbReference>
<dbReference type="GO" id="GO:0035556">
    <property type="term" value="P:intracellular signal transduction"/>
    <property type="evidence" value="ECO:0000318"/>
    <property type="project" value="GO_Central"/>
</dbReference>
<feature type="region of interest" description="Disordered" evidence="1">
    <location>
        <begin position="1"/>
        <end position="60"/>
    </location>
</feature>
<evidence type="ECO:0008006" key="4">
    <source>
        <dbReference type="Google" id="ProtNLM"/>
    </source>
</evidence>
<feature type="region of interest" description="Disordered" evidence="1">
    <location>
        <begin position="235"/>
        <end position="266"/>
    </location>
</feature>
<proteinExistence type="predicted"/>
<dbReference type="RefSeq" id="XP_006682524.1">
    <property type="nucleotide sequence ID" value="XM_006682461.1"/>
</dbReference>
<dbReference type="GO" id="GO:0009966">
    <property type="term" value="P:regulation of signal transduction"/>
    <property type="evidence" value="ECO:0007669"/>
    <property type="project" value="InterPro"/>
</dbReference>
<dbReference type="AlphaFoldDB" id="F4PCL4"/>
<accession>F4PCL4</accession>
<dbReference type="InterPro" id="IPR007062">
    <property type="entry name" value="PPI-2"/>
</dbReference>
<organism evidence="2 3">
    <name type="scientific">Batrachochytrium dendrobatidis (strain JAM81 / FGSC 10211)</name>
    <name type="common">Frog chytrid fungus</name>
    <dbReference type="NCBI Taxonomy" id="684364"/>
    <lineage>
        <taxon>Eukaryota</taxon>
        <taxon>Fungi</taxon>
        <taxon>Fungi incertae sedis</taxon>
        <taxon>Chytridiomycota</taxon>
        <taxon>Chytridiomycota incertae sedis</taxon>
        <taxon>Chytridiomycetes</taxon>
        <taxon>Rhizophydiales</taxon>
        <taxon>Rhizophydiales incertae sedis</taxon>
        <taxon>Batrachochytrium</taxon>
    </lineage>
</organism>
<reference evidence="2 3" key="1">
    <citation type="submission" date="2009-12" db="EMBL/GenBank/DDBJ databases">
        <title>The draft genome of Batrachochytrium dendrobatidis.</title>
        <authorList>
            <consortium name="US DOE Joint Genome Institute (JGI-PGF)"/>
            <person name="Kuo A."/>
            <person name="Salamov A."/>
            <person name="Schmutz J."/>
            <person name="Lucas S."/>
            <person name="Pitluck S."/>
            <person name="Rosenblum E."/>
            <person name="Stajich J."/>
            <person name="Eisen M."/>
            <person name="Grigoriev I.V."/>
        </authorList>
    </citation>
    <scope>NUCLEOTIDE SEQUENCE [LARGE SCALE GENOMIC DNA]</scope>
    <source>
        <strain evidence="3">JAM81 / FGSC 10211</strain>
    </source>
</reference>
<feature type="compositionally biased region" description="Polar residues" evidence="1">
    <location>
        <begin position="31"/>
        <end position="41"/>
    </location>
</feature>
<dbReference type="PANTHER" id="PTHR12398">
    <property type="entry name" value="PROTEIN PHOSPHATASE INHIBITOR"/>
    <property type="match status" value="1"/>
</dbReference>
<dbReference type="Pfam" id="PF04979">
    <property type="entry name" value="IPP-2"/>
    <property type="match status" value="1"/>
</dbReference>
<gene>
    <name evidence="2" type="ORF">BATDEDRAFT_92130</name>
</gene>
<dbReference type="GO" id="GO:0004864">
    <property type="term" value="F:protein phosphatase inhibitor activity"/>
    <property type="evidence" value="ECO:0000318"/>
    <property type="project" value="GO_Central"/>
</dbReference>
<dbReference type="GeneID" id="18244516"/>
<evidence type="ECO:0000313" key="3">
    <source>
        <dbReference type="Proteomes" id="UP000007241"/>
    </source>
</evidence>
<sequence length="266" mass="29817">MDDSNDIPAAGAYSHNPIRNTIDEMIESDTMEPSSSAQPKSTARGILKRKSNSEQPKTRGICWDEDNLMITEAQKDSTMKVTEPKTPFIRYDSTTDQLLGSTGTVPPLELATAIENSRNRSDSLSSETLPAELDMRMQMCEFSGNEWQSDGDIDDATSEDQNKRLKFSSHRSEHYNMKNILRRGRELIQHEKDDDAYNDPDQYNESDDMSDVDLEEDGWASEDEDADQINALRKEAVPPLHLSNSSVRFASEPVDSEGSAAKNIMS</sequence>
<feature type="region of interest" description="Disordered" evidence="1">
    <location>
        <begin position="190"/>
        <end position="223"/>
    </location>
</feature>
<dbReference type="InParanoid" id="F4PCL4"/>
<dbReference type="HOGENOM" id="CLU_1045800_0_0_1"/>
<dbReference type="OMA" id="KMTITEP"/>
<dbReference type="OrthoDB" id="551302at2759"/>
<evidence type="ECO:0000313" key="2">
    <source>
        <dbReference type="EMBL" id="EGF76967.1"/>
    </source>
</evidence>
<keyword evidence="3" id="KW-1185">Reference proteome</keyword>